<comment type="caution">
    <text evidence="1">The sequence shown here is derived from an EMBL/GenBank/DDBJ whole genome shotgun (WGS) entry which is preliminary data.</text>
</comment>
<evidence type="ECO:0000313" key="2">
    <source>
        <dbReference type="Proteomes" id="UP001610335"/>
    </source>
</evidence>
<evidence type="ECO:0000313" key="1">
    <source>
        <dbReference type="EMBL" id="KAL2814875.1"/>
    </source>
</evidence>
<organism evidence="1 2">
    <name type="scientific">Aspergillus cavernicola</name>
    <dbReference type="NCBI Taxonomy" id="176166"/>
    <lineage>
        <taxon>Eukaryota</taxon>
        <taxon>Fungi</taxon>
        <taxon>Dikarya</taxon>
        <taxon>Ascomycota</taxon>
        <taxon>Pezizomycotina</taxon>
        <taxon>Eurotiomycetes</taxon>
        <taxon>Eurotiomycetidae</taxon>
        <taxon>Eurotiales</taxon>
        <taxon>Aspergillaceae</taxon>
        <taxon>Aspergillus</taxon>
        <taxon>Aspergillus subgen. Nidulantes</taxon>
    </lineage>
</organism>
<sequence length="313" mass="34846">MTDPQPPPSSLFSTYSNASSSYWPPGWNFDLYAHATEEDTAALPDDERAKMQAGFRDVLGEYGIAEMSCVSGTRPPRPIIIPSPPNWLVTWSKRYQGHGQGHGQPWGFVAFRTARTTAAMAREFGGEQFQARVREIVEIPLDAALEEGHAAEEVAEARRTFKIRWFEGEEEKEKEIKAEADLVERLRARYRAMRESESLPPGLSSEVFLCASPSAVTSVLVVSWSGGPGPTSKRWRSGAVPFLLAVAAEGEDGVVDDESDDLVGGSAENDWFKPVFRVAAEVVVDELWLDAIWWSVDTPTHQMRKRRRLFGSE</sequence>
<proteinExistence type="predicted"/>
<reference evidence="1 2" key="1">
    <citation type="submission" date="2024-07" db="EMBL/GenBank/DDBJ databases">
        <title>Section-level genome sequencing and comparative genomics of Aspergillus sections Usti and Cavernicolus.</title>
        <authorList>
            <consortium name="Lawrence Berkeley National Laboratory"/>
            <person name="Nybo J.L."/>
            <person name="Vesth T.C."/>
            <person name="Theobald S."/>
            <person name="Frisvad J.C."/>
            <person name="Larsen T.O."/>
            <person name="Kjaerboelling I."/>
            <person name="Rothschild-Mancinelli K."/>
            <person name="Lyhne E.K."/>
            <person name="Kogle M.E."/>
            <person name="Barry K."/>
            <person name="Clum A."/>
            <person name="Na H."/>
            <person name="Ledsgaard L."/>
            <person name="Lin J."/>
            <person name="Lipzen A."/>
            <person name="Kuo A."/>
            <person name="Riley R."/>
            <person name="Mondo S."/>
            <person name="LaButti K."/>
            <person name="Haridas S."/>
            <person name="Pangalinan J."/>
            <person name="Salamov A.A."/>
            <person name="Simmons B.A."/>
            <person name="Magnuson J.K."/>
            <person name="Chen J."/>
            <person name="Drula E."/>
            <person name="Henrissat B."/>
            <person name="Wiebenga A."/>
            <person name="Lubbers R.J."/>
            <person name="Gomes A.C."/>
            <person name="Makela M.R."/>
            <person name="Stajich J."/>
            <person name="Grigoriev I.V."/>
            <person name="Mortensen U.H."/>
            <person name="De vries R.P."/>
            <person name="Baker S.E."/>
            <person name="Andersen M.R."/>
        </authorList>
    </citation>
    <scope>NUCLEOTIDE SEQUENCE [LARGE SCALE GENOMIC DNA]</scope>
    <source>
        <strain evidence="1 2">CBS 600.67</strain>
    </source>
</reference>
<accession>A0ABR4HHS0</accession>
<keyword evidence="2" id="KW-1185">Reference proteome</keyword>
<dbReference type="Proteomes" id="UP001610335">
    <property type="component" value="Unassembled WGS sequence"/>
</dbReference>
<gene>
    <name evidence="1" type="ORF">BDW59DRAFT_177807</name>
</gene>
<name>A0ABR4HHS0_9EURO</name>
<protein>
    <submittedName>
        <fullName evidence="1">Uncharacterized protein</fullName>
    </submittedName>
</protein>
<dbReference type="EMBL" id="JBFXLS010000119">
    <property type="protein sequence ID" value="KAL2814875.1"/>
    <property type="molecule type" value="Genomic_DNA"/>
</dbReference>